<proteinExistence type="predicted"/>
<evidence type="ECO:0000313" key="3">
    <source>
        <dbReference type="Proteomes" id="UP000183809"/>
    </source>
</evidence>
<dbReference type="GeneID" id="31017108"/>
<dbReference type="Proteomes" id="UP000183809">
    <property type="component" value="Unassembled WGS sequence"/>
</dbReference>
<feature type="region of interest" description="Disordered" evidence="1">
    <location>
        <begin position="25"/>
        <end position="134"/>
    </location>
</feature>
<name>A0A1J9RZ23_9PEZI</name>
<dbReference type="RefSeq" id="XP_020133951.1">
    <property type="nucleotide sequence ID" value="XM_020276847.1"/>
</dbReference>
<dbReference type="EMBL" id="MNUE01000005">
    <property type="protein sequence ID" value="OJD37923.1"/>
    <property type="molecule type" value="Genomic_DNA"/>
</dbReference>
<comment type="caution">
    <text evidence="2">The sequence shown here is derived from an EMBL/GenBank/DDBJ whole genome shotgun (WGS) entry which is preliminary data.</text>
</comment>
<evidence type="ECO:0000313" key="2">
    <source>
        <dbReference type="EMBL" id="OJD37923.1"/>
    </source>
</evidence>
<accession>A0A1J9RZ23</accession>
<protein>
    <submittedName>
        <fullName evidence="2">Btb poz domain containing protein</fullName>
    </submittedName>
</protein>
<organism evidence="2 3">
    <name type="scientific">Diplodia corticola</name>
    <dbReference type="NCBI Taxonomy" id="236234"/>
    <lineage>
        <taxon>Eukaryota</taxon>
        <taxon>Fungi</taxon>
        <taxon>Dikarya</taxon>
        <taxon>Ascomycota</taxon>
        <taxon>Pezizomycotina</taxon>
        <taxon>Dothideomycetes</taxon>
        <taxon>Dothideomycetes incertae sedis</taxon>
        <taxon>Botryosphaeriales</taxon>
        <taxon>Botryosphaeriaceae</taxon>
        <taxon>Diplodia</taxon>
    </lineage>
</organism>
<reference evidence="2 3" key="1">
    <citation type="submission" date="2016-10" db="EMBL/GenBank/DDBJ databases">
        <title>Proteomics and genomics reveal pathogen-plant mechanisms compatible with a hemibiotrophic lifestyle of Diplodia corticola.</title>
        <authorList>
            <person name="Fernandes I."/>
            <person name="De Jonge R."/>
            <person name="Van De Peer Y."/>
            <person name="Devreese B."/>
            <person name="Alves A."/>
            <person name="Esteves A.C."/>
        </authorList>
    </citation>
    <scope>NUCLEOTIDE SEQUENCE [LARGE SCALE GENOMIC DNA]</scope>
    <source>
        <strain evidence="2 3">CBS 112549</strain>
    </source>
</reference>
<gene>
    <name evidence="2" type="ORF">BKCO1_500028</name>
</gene>
<dbReference type="OrthoDB" id="1022638at2759"/>
<sequence>MGASGLAEFLVLFPSWITGEFKANFTLNKRTPTPTESPSLTSPEIVDDASSHPPPLPNGPNRFEPPTTRTEAPPIAGEVDGSHGVLLGDAGDENIVGGWGDARKDKSPSDYSDEEDGNGDNNEEDGGSADEDKASDIYYRTKKATSDRLHNLTHLWILGDKLQMPALQNDTTKALVAMTATTHNFPTTMPSSFPTAEIIAYVYANTLSSAPLRALIVDLALIIKPEDQIRSIVDDTTKDVDTLGVFQAAVRVLFLVVRVRIVVC</sequence>
<feature type="compositionally biased region" description="Low complexity" evidence="1">
    <location>
        <begin position="31"/>
        <end position="44"/>
    </location>
</feature>
<keyword evidence="3" id="KW-1185">Reference proteome</keyword>
<feature type="compositionally biased region" description="Acidic residues" evidence="1">
    <location>
        <begin position="111"/>
        <end position="129"/>
    </location>
</feature>
<dbReference type="AlphaFoldDB" id="A0A1J9RZ23"/>
<evidence type="ECO:0000256" key="1">
    <source>
        <dbReference type="SAM" id="MobiDB-lite"/>
    </source>
</evidence>